<dbReference type="InterPro" id="IPR039424">
    <property type="entry name" value="SBP_5"/>
</dbReference>
<dbReference type="PANTHER" id="PTHR30290:SF16">
    <property type="entry name" value="OLIGOPEPTIDE ABC TRANSPORTER, PERIPLASMIC OLIGOPEPTIDE-BINDING PROTEIN"/>
    <property type="match status" value="1"/>
</dbReference>
<comment type="caution">
    <text evidence="2">The sequence shown here is derived from an EMBL/GenBank/DDBJ whole genome shotgun (WGS) entry which is preliminary data.</text>
</comment>
<gene>
    <name evidence="2" type="ORF">EV646_102556</name>
</gene>
<keyword evidence="3" id="KW-1185">Reference proteome</keyword>
<dbReference type="Pfam" id="PF00496">
    <property type="entry name" value="SBP_bac_5"/>
    <property type="match status" value="1"/>
</dbReference>
<proteinExistence type="predicted"/>
<accession>A0A4R2IZT2</accession>
<protein>
    <submittedName>
        <fullName evidence="2">Peptide/nickel transport system substrate-binding protein</fullName>
    </submittedName>
</protein>
<dbReference type="CDD" id="cd08509">
    <property type="entry name" value="PBP2_TmCBP_oligosaccharides_like"/>
    <property type="match status" value="1"/>
</dbReference>
<reference evidence="2 3" key="1">
    <citation type="journal article" date="2015" name="Stand. Genomic Sci.">
        <title>Genomic Encyclopedia of Bacterial and Archaeal Type Strains, Phase III: the genomes of soil and plant-associated and newly described type strains.</title>
        <authorList>
            <person name="Whitman W.B."/>
            <person name="Woyke T."/>
            <person name="Klenk H.P."/>
            <person name="Zhou Y."/>
            <person name="Lilburn T.G."/>
            <person name="Beck B.J."/>
            <person name="De Vos P."/>
            <person name="Vandamme P."/>
            <person name="Eisen J.A."/>
            <person name="Garrity G."/>
            <person name="Hugenholtz P."/>
            <person name="Kyrpides N.C."/>
        </authorList>
    </citation>
    <scope>NUCLEOTIDE SEQUENCE [LARGE SCALE GENOMIC DNA]</scope>
    <source>
        <strain evidence="2 3">VKM Ac-2541</strain>
    </source>
</reference>
<dbReference type="Gene3D" id="3.40.190.10">
    <property type="entry name" value="Periplasmic binding protein-like II"/>
    <property type="match status" value="1"/>
</dbReference>
<dbReference type="RefSeq" id="WP_241995594.1">
    <property type="nucleotide sequence ID" value="NZ_SLWR01000002.1"/>
</dbReference>
<evidence type="ECO:0000313" key="2">
    <source>
        <dbReference type="EMBL" id="TCO50482.1"/>
    </source>
</evidence>
<dbReference type="PANTHER" id="PTHR30290">
    <property type="entry name" value="PERIPLASMIC BINDING COMPONENT OF ABC TRANSPORTER"/>
    <property type="match status" value="1"/>
</dbReference>
<dbReference type="Proteomes" id="UP000295573">
    <property type="component" value="Unassembled WGS sequence"/>
</dbReference>
<dbReference type="GO" id="GO:0042597">
    <property type="term" value="C:periplasmic space"/>
    <property type="evidence" value="ECO:0007669"/>
    <property type="project" value="UniProtKB-ARBA"/>
</dbReference>
<evidence type="ECO:0000259" key="1">
    <source>
        <dbReference type="Pfam" id="PF00496"/>
    </source>
</evidence>
<sequence length="619" mass="69263">MNAVSDMNEGPRPQFEDVAEVVRYQLSRRSLVGGGAAAALTGLLAACSGNGGSYSDKPANNKPAASKSVQIGKANIPTPRDQTVIIAQVDYTVFDSWNRLIPNGAPSSAGLESLAMEALFYLNLATGELKPWLATEYKYNDNHTELTFKFDPKAKWSDGQPFTSKDFKFTVELLRDRKDLLGGGGDLTDFVQTVETPDANTAVIKMNKPTPRLHYGFVAAIAAPPYEILPEHIWRGQDPTKFKSNPPIRTGPYVLDKPIRNLKMFVWKKNPDYWAKDKLDPAPQYAIFQSTSKQADQASLAFEKAEFDVGSIDAEHAKQLTNQGYPNLVTTQFHDPNPRVLWLNNDPARGVMAEPKMHWAINYLIDRQKIGDSVWQVKVPPAIYPWADYPSNDKWKNDQLAEKYKFEFSPDKAVQLLDEIAPKGSNGKRAYKGKEINLEIITPSDVNGGEYAIGNLLKAELIKAGVPATLRSLSGSVHDEKFQRGEYDIDSFWAGFSFDPEQLYMDWESSKAKPVGTNAVDKNKMRFRDPQLDQLSAKLAQMDPTSAEAKPLLDQALEIYFQKLPLIPVIQTGYPSFFNTTFWTGWPTDDDLYQVPLNWWPHFIFVLGRLKATGQKGPA</sequence>
<evidence type="ECO:0000313" key="3">
    <source>
        <dbReference type="Proteomes" id="UP000295573"/>
    </source>
</evidence>
<dbReference type="SUPFAM" id="SSF53850">
    <property type="entry name" value="Periplasmic binding protein-like II"/>
    <property type="match status" value="1"/>
</dbReference>
<dbReference type="InterPro" id="IPR000914">
    <property type="entry name" value="SBP_5_dom"/>
</dbReference>
<dbReference type="GO" id="GO:0043190">
    <property type="term" value="C:ATP-binding cassette (ABC) transporter complex"/>
    <property type="evidence" value="ECO:0007669"/>
    <property type="project" value="InterPro"/>
</dbReference>
<feature type="domain" description="Solute-binding protein family 5" evidence="1">
    <location>
        <begin position="128"/>
        <end position="510"/>
    </location>
</feature>
<dbReference type="AlphaFoldDB" id="A0A4R2IZT2"/>
<name>A0A4R2IZT2_9ACTN</name>
<dbReference type="InterPro" id="IPR030678">
    <property type="entry name" value="Peptide/Ni-bd"/>
</dbReference>
<dbReference type="PIRSF" id="PIRSF002741">
    <property type="entry name" value="MppA"/>
    <property type="match status" value="1"/>
</dbReference>
<dbReference type="Gene3D" id="3.90.76.10">
    <property type="entry name" value="Dipeptide-binding Protein, Domain 1"/>
    <property type="match status" value="1"/>
</dbReference>
<dbReference type="GO" id="GO:0015833">
    <property type="term" value="P:peptide transport"/>
    <property type="evidence" value="ECO:0007669"/>
    <property type="project" value="TreeGrafter"/>
</dbReference>
<dbReference type="Gene3D" id="3.10.105.10">
    <property type="entry name" value="Dipeptide-binding Protein, Domain 3"/>
    <property type="match status" value="1"/>
</dbReference>
<organism evidence="2 3">
    <name type="scientific">Kribbella antiqua</name>
    <dbReference type="NCBI Taxonomy" id="2512217"/>
    <lineage>
        <taxon>Bacteria</taxon>
        <taxon>Bacillati</taxon>
        <taxon>Actinomycetota</taxon>
        <taxon>Actinomycetes</taxon>
        <taxon>Propionibacteriales</taxon>
        <taxon>Kribbellaceae</taxon>
        <taxon>Kribbella</taxon>
    </lineage>
</organism>
<dbReference type="EMBL" id="SLWR01000002">
    <property type="protein sequence ID" value="TCO50482.1"/>
    <property type="molecule type" value="Genomic_DNA"/>
</dbReference>
<dbReference type="GO" id="GO:1904680">
    <property type="term" value="F:peptide transmembrane transporter activity"/>
    <property type="evidence" value="ECO:0007669"/>
    <property type="project" value="TreeGrafter"/>
</dbReference>